<dbReference type="InterPro" id="IPR051598">
    <property type="entry name" value="TSUP/Inactive_protease-like"/>
</dbReference>
<feature type="transmembrane region" description="Helical" evidence="5">
    <location>
        <begin position="187"/>
        <end position="207"/>
    </location>
</feature>
<feature type="transmembrane region" description="Helical" evidence="5">
    <location>
        <begin position="142"/>
        <end position="175"/>
    </location>
</feature>
<feature type="transmembrane region" description="Helical" evidence="5">
    <location>
        <begin position="240"/>
        <end position="258"/>
    </location>
</feature>
<gene>
    <name evidence="6" type="ORF">EQG66_05405</name>
</gene>
<evidence type="ECO:0000256" key="1">
    <source>
        <dbReference type="ARBA" id="ARBA00004141"/>
    </source>
</evidence>
<comment type="similarity">
    <text evidence="5">Belongs to the 4-toluene sulfonate uptake permease (TSUP) (TC 2.A.102) family.</text>
</comment>
<reference evidence="7" key="1">
    <citation type="submission" date="2019-01" db="EMBL/GenBank/DDBJ databases">
        <title>Cytophagaceae bacterium strain CAR-16.</title>
        <authorList>
            <person name="Chen W.-M."/>
        </authorList>
    </citation>
    <scope>NUCLEOTIDE SEQUENCE [LARGE SCALE GENOMIC DNA]</scope>
    <source>
        <strain evidence="7">CHR27</strain>
    </source>
</reference>
<keyword evidence="7" id="KW-1185">Reference proteome</keyword>
<feature type="transmembrane region" description="Helical" evidence="5">
    <location>
        <begin position="102"/>
        <end position="122"/>
    </location>
</feature>
<accession>A0A4Q1KLF6</accession>
<organism evidence="6 7">
    <name type="scientific">Sphingobium fluviale</name>
    <dbReference type="NCBI Taxonomy" id="2506423"/>
    <lineage>
        <taxon>Bacteria</taxon>
        <taxon>Pseudomonadati</taxon>
        <taxon>Pseudomonadota</taxon>
        <taxon>Alphaproteobacteria</taxon>
        <taxon>Sphingomonadales</taxon>
        <taxon>Sphingomonadaceae</taxon>
        <taxon>Sphingobium</taxon>
    </lineage>
</organism>
<dbReference type="EMBL" id="SBKP01000003">
    <property type="protein sequence ID" value="RXR29969.1"/>
    <property type="molecule type" value="Genomic_DNA"/>
</dbReference>
<evidence type="ECO:0000256" key="3">
    <source>
        <dbReference type="ARBA" id="ARBA00022989"/>
    </source>
</evidence>
<proteinExistence type="inferred from homology"/>
<comment type="caution">
    <text evidence="6">The sequence shown here is derived from an EMBL/GenBank/DDBJ whole genome shotgun (WGS) entry which is preliminary data.</text>
</comment>
<keyword evidence="5" id="KW-1003">Cell membrane</keyword>
<dbReference type="InterPro" id="IPR002781">
    <property type="entry name" value="TM_pro_TauE-like"/>
</dbReference>
<dbReference type="AlphaFoldDB" id="A0A4Q1KLF6"/>
<sequence>MDFLHPLSGFLVGTMVGLTGVGGGSLMAPIMILLLGVAPTTAVGTDLWFAALTKMVGGGVHHSQGHADWQVVRRLAYGSLPAAALTLWFLSANGGHQMKSGLVVQMLGAVLIATAVVTLFQRKIYTSAVTIAPERITVYRKFLPVLTILCGVILGTIVTLTSVGAGALGATMLVMLYPIRLTMQKIVGTDIVHAVPLTMLAGLGYFWMGLVDLSLLGSLLMGSIPGIVIGSRLTSRVNPAFLRIALAIMLVFSGAKLLTT</sequence>
<evidence type="ECO:0000313" key="6">
    <source>
        <dbReference type="EMBL" id="RXR29969.1"/>
    </source>
</evidence>
<evidence type="ECO:0000256" key="2">
    <source>
        <dbReference type="ARBA" id="ARBA00022692"/>
    </source>
</evidence>
<dbReference type="OrthoDB" id="5189995at2"/>
<comment type="subcellular location">
    <subcellularLocation>
        <location evidence="5">Cell membrane</location>
        <topology evidence="5">Multi-pass membrane protein</topology>
    </subcellularLocation>
    <subcellularLocation>
        <location evidence="1">Membrane</location>
        <topology evidence="1">Multi-pass membrane protein</topology>
    </subcellularLocation>
</comment>
<dbReference type="Proteomes" id="UP000290958">
    <property type="component" value="Unassembled WGS sequence"/>
</dbReference>
<dbReference type="PANTHER" id="PTHR43701:SF2">
    <property type="entry name" value="MEMBRANE TRANSPORTER PROTEIN YJNA-RELATED"/>
    <property type="match status" value="1"/>
</dbReference>
<protein>
    <recommendedName>
        <fullName evidence="5">Probable membrane transporter protein</fullName>
    </recommendedName>
</protein>
<feature type="transmembrane region" description="Helical" evidence="5">
    <location>
        <begin position="213"/>
        <end position="233"/>
    </location>
</feature>
<evidence type="ECO:0000256" key="4">
    <source>
        <dbReference type="ARBA" id="ARBA00023136"/>
    </source>
</evidence>
<keyword evidence="2 5" id="KW-0812">Transmembrane</keyword>
<keyword evidence="3 5" id="KW-1133">Transmembrane helix</keyword>
<name>A0A4Q1KLF6_9SPHN</name>
<evidence type="ECO:0000256" key="5">
    <source>
        <dbReference type="RuleBase" id="RU363041"/>
    </source>
</evidence>
<evidence type="ECO:0000313" key="7">
    <source>
        <dbReference type="Proteomes" id="UP000290958"/>
    </source>
</evidence>
<dbReference type="RefSeq" id="WP_129403519.1">
    <property type="nucleotide sequence ID" value="NZ_SBKP01000003.1"/>
</dbReference>
<dbReference type="PANTHER" id="PTHR43701">
    <property type="entry name" value="MEMBRANE TRANSPORTER PROTEIN MJ0441-RELATED"/>
    <property type="match status" value="1"/>
</dbReference>
<dbReference type="GO" id="GO:0005886">
    <property type="term" value="C:plasma membrane"/>
    <property type="evidence" value="ECO:0007669"/>
    <property type="project" value="UniProtKB-SubCell"/>
</dbReference>
<dbReference type="Pfam" id="PF01925">
    <property type="entry name" value="TauE"/>
    <property type="match status" value="1"/>
</dbReference>
<feature type="transmembrane region" description="Helical" evidence="5">
    <location>
        <begin position="71"/>
        <end position="90"/>
    </location>
</feature>
<keyword evidence="4 5" id="KW-0472">Membrane</keyword>